<dbReference type="FunFam" id="3.30.70.580:FF:000001">
    <property type="entry name" value="tRNA pseudouridine synthase A"/>
    <property type="match status" value="1"/>
</dbReference>
<sequence length="254" mass="29151">MARYFMELAYNGTKYHGWQRQPNGISVQEQLEKAISVILREPVSITGAGRTDTGVHARYMVAHFDLQQKLEEPQKLAIHLSRYLPNDIAIYSVVKVNDDAHSRFSAIARRYEYHITTQKNPFLNGLATRIKFKPDVDLMNEAAMSLLAYDDFTSFSKLHGNTKTNLCRIDFARWETHSDRYVFNIQADRFLRNMVRAIVGTLLDVGRGKITPDDFRKIIELKDRGKAGTSAPAEGLYLVDVIYPEEVFVKDNFK</sequence>
<reference evidence="9 10" key="1">
    <citation type="submission" date="2019-03" db="EMBL/GenBank/DDBJ databases">
        <title>Genomic Encyclopedia of Type Strains, Phase IV (KMG-IV): sequencing the most valuable type-strain genomes for metagenomic binning, comparative biology and taxonomic classification.</title>
        <authorList>
            <person name="Goeker M."/>
        </authorList>
    </citation>
    <scope>NUCLEOTIDE SEQUENCE [LARGE SCALE GENOMIC DNA]</scope>
    <source>
        <strain evidence="9 10">DSM 24179</strain>
    </source>
</reference>
<dbReference type="PIRSF" id="PIRSF001430">
    <property type="entry name" value="tRNA_psdUrid_synth"/>
    <property type="match status" value="1"/>
</dbReference>
<evidence type="ECO:0000313" key="9">
    <source>
        <dbReference type="EMBL" id="TCO09143.1"/>
    </source>
</evidence>
<dbReference type="CDD" id="cd02570">
    <property type="entry name" value="PseudoU_synth_EcTruA"/>
    <property type="match status" value="1"/>
</dbReference>
<dbReference type="AlphaFoldDB" id="A0A4R2GJZ7"/>
<protein>
    <recommendedName>
        <fullName evidence="4">tRNA pseudouridine synthase A</fullName>
        <ecNumber evidence="4">5.4.99.12</ecNumber>
    </recommendedName>
    <alternativeName>
        <fullName evidence="4">tRNA pseudouridine(38-40) synthase</fullName>
    </alternativeName>
    <alternativeName>
        <fullName evidence="4">tRNA pseudouridylate synthase I</fullName>
    </alternativeName>
    <alternativeName>
        <fullName evidence="4">tRNA-uridine isomerase I</fullName>
    </alternativeName>
</protein>
<organism evidence="9 10">
    <name type="scientific">Natronoflexus pectinivorans</name>
    <dbReference type="NCBI Taxonomy" id="682526"/>
    <lineage>
        <taxon>Bacteria</taxon>
        <taxon>Pseudomonadati</taxon>
        <taxon>Bacteroidota</taxon>
        <taxon>Bacteroidia</taxon>
        <taxon>Marinilabiliales</taxon>
        <taxon>Marinilabiliaceae</taxon>
        <taxon>Natronoflexus</taxon>
    </lineage>
</organism>
<dbReference type="EC" id="5.4.99.12" evidence="4"/>
<dbReference type="OrthoDB" id="9811823at2"/>
<comment type="function">
    <text evidence="4">Formation of pseudouridine at positions 38, 39 and 40 in the anticodon stem and loop of transfer RNAs.</text>
</comment>
<dbReference type="Pfam" id="PF01416">
    <property type="entry name" value="PseudoU_synth_1"/>
    <property type="match status" value="2"/>
</dbReference>
<dbReference type="Gene3D" id="3.30.70.580">
    <property type="entry name" value="Pseudouridine synthase I, catalytic domain, N-terminal subdomain"/>
    <property type="match status" value="1"/>
</dbReference>
<accession>A0A4R2GJZ7</accession>
<comment type="caution">
    <text evidence="9">The sequence shown here is derived from an EMBL/GenBank/DDBJ whole genome shotgun (WGS) entry which is preliminary data.</text>
</comment>
<evidence type="ECO:0000256" key="1">
    <source>
        <dbReference type="ARBA" id="ARBA00009375"/>
    </source>
</evidence>
<dbReference type="PANTHER" id="PTHR11142:SF0">
    <property type="entry name" value="TRNA PSEUDOURIDINE SYNTHASE-LIKE 1"/>
    <property type="match status" value="1"/>
</dbReference>
<evidence type="ECO:0000256" key="4">
    <source>
        <dbReference type="HAMAP-Rule" id="MF_00171"/>
    </source>
</evidence>
<dbReference type="EMBL" id="SLWK01000003">
    <property type="protein sequence ID" value="TCO09143.1"/>
    <property type="molecule type" value="Genomic_DNA"/>
</dbReference>
<feature type="binding site" evidence="4 6">
    <location>
        <position position="111"/>
    </location>
    <ligand>
        <name>substrate</name>
    </ligand>
</feature>
<evidence type="ECO:0000256" key="7">
    <source>
        <dbReference type="RuleBase" id="RU003792"/>
    </source>
</evidence>
<name>A0A4R2GJZ7_9BACT</name>
<dbReference type="InterPro" id="IPR020103">
    <property type="entry name" value="PsdUridine_synth_cat_dom_sf"/>
</dbReference>
<dbReference type="InterPro" id="IPR020095">
    <property type="entry name" value="PsdUridine_synth_TruA_C"/>
</dbReference>
<dbReference type="GO" id="GO:0031119">
    <property type="term" value="P:tRNA pseudouridine synthesis"/>
    <property type="evidence" value="ECO:0007669"/>
    <property type="project" value="UniProtKB-UniRule"/>
</dbReference>
<dbReference type="HAMAP" id="MF_00171">
    <property type="entry name" value="TruA"/>
    <property type="match status" value="1"/>
</dbReference>
<dbReference type="InterPro" id="IPR020094">
    <property type="entry name" value="TruA/RsuA/RluB/E/F_N"/>
</dbReference>
<dbReference type="InterPro" id="IPR001406">
    <property type="entry name" value="PsdUridine_synth_TruA"/>
</dbReference>
<dbReference type="NCBIfam" id="TIGR00071">
    <property type="entry name" value="hisT_truA"/>
    <property type="match status" value="1"/>
</dbReference>
<dbReference type="GO" id="GO:0003723">
    <property type="term" value="F:RNA binding"/>
    <property type="evidence" value="ECO:0007669"/>
    <property type="project" value="InterPro"/>
</dbReference>
<proteinExistence type="inferred from homology"/>
<dbReference type="Gene3D" id="3.30.70.660">
    <property type="entry name" value="Pseudouridine synthase I, catalytic domain, C-terminal subdomain"/>
    <property type="match status" value="1"/>
</dbReference>
<evidence type="ECO:0000259" key="8">
    <source>
        <dbReference type="Pfam" id="PF01416"/>
    </source>
</evidence>
<comment type="similarity">
    <text evidence="1 4 7">Belongs to the tRNA pseudouridine synthase TruA family.</text>
</comment>
<dbReference type="RefSeq" id="WP_132432950.1">
    <property type="nucleotide sequence ID" value="NZ_SLWK01000003.1"/>
</dbReference>
<gene>
    <name evidence="4" type="primary">truA</name>
    <name evidence="9" type="ORF">EV194_10354</name>
</gene>
<comment type="caution">
    <text evidence="4">Lacks conserved residue(s) required for the propagation of feature annotation.</text>
</comment>
<dbReference type="Proteomes" id="UP000295221">
    <property type="component" value="Unassembled WGS sequence"/>
</dbReference>
<dbReference type="SUPFAM" id="SSF55120">
    <property type="entry name" value="Pseudouridine synthase"/>
    <property type="match status" value="1"/>
</dbReference>
<keyword evidence="10" id="KW-1185">Reference proteome</keyword>
<evidence type="ECO:0000256" key="6">
    <source>
        <dbReference type="PIRSR" id="PIRSR001430-2"/>
    </source>
</evidence>
<feature type="domain" description="Pseudouridine synthase I TruA alpha/beta" evidence="8">
    <location>
        <begin position="143"/>
        <end position="244"/>
    </location>
</feature>
<keyword evidence="2 4" id="KW-0819">tRNA processing</keyword>
<evidence type="ECO:0000256" key="2">
    <source>
        <dbReference type="ARBA" id="ARBA00022694"/>
    </source>
</evidence>
<dbReference type="InterPro" id="IPR020097">
    <property type="entry name" value="PsdUridine_synth_TruA_a/b_dom"/>
</dbReference>
<comment type="subunit">
    <text evidence="4">Homodimer.</text>
</comment>
<evidence type="ECO:0000313" key="10">
    <source>
        <dbReference type="Proteomes" id="UP000295221"/>
    </source>
</evidence>
<evidence type="ECO:0000256" key="3">
    <source>
        <dbReference type="ARBA" id="ARBA00023235"/>
    </source>
</evidence>
<comment type="catalytic activity">
    <reaction evidence="4 7">
        <text>uridine(38/39/40) in tRNA = pseudouridine(38/39/40) in tRNA</text>
        <dbReference type="Rhea" id="RHEA:22376"/>
        <dbReference type="Rhea" id="RHEA-COMP:10085"/>
        <dbReference type="Rhea" id="RHEA-COMP:10087"/>
        <dbReference type="ChEBI" id="CHEBI:65314"/>
        <dbReference type="ChEBI" id="CHEBI:65315"/>
        <dbReference type="EC" id="5.4.99.12"/>
    </reaction>
</comment>
<dbReference type="PANTHER" id="PTHR11142">
    <property type="entry name" value="PSEUDOURIDYLATE SYNTHASE"/>
    <property type="match status" value="1"/>
</dbReference>
<feature type="active site" description="Nucleophile" evidence="4 5">
    <location>
        <position position="52"/>
    </location>
</feature>
<feature type="domain" description="Pseudouridine synthase I TruA alpha/beta" evidence="8">
    <location>
        <begin position="9"/>
        <end position="104"/>
    </location>
</feature>
<dbReference type="GO" id="GO:0160147">
    <property type="term" value="F:tRNA pseudouridine(38-40) synthase activity"/>
    <property type="evidence" value="ECO:0007669"/>
    <property type="project" value="UniProtKB-EC"/>
</dbReference>
<evidence type="ECO:0000256" key="5">
    <source>
        <dbReference type="PIRSR" id="PIRSR001430-1"/>
    </source>
</evidence>
<keyword evidence="3 4" id="KW-0413">Isomerase</keyword>